<keyword evidence="13" id="KW-0560">Oxidoreductase</keyword>
<evidence type="ECO:0000313" key="14">
    <source>
        <dbReference type="Proteomes" id="UP000009080"/>
    </source>
</evidence>
<dbReference type="Pfam" id="PF02322">
    <property type="entry name" value="Cyt_bd_oxida_II"/>
    <property type="match status" value="1"/>
</dbReference>
<evidence type="ECO:0000256" key="2">
    <source>
        <dbReference type="ARBA" id="ARBA00007543"/>
    </source>
</evidence>
<proteinExistence type="inferred from homology"/>
<dbReference type="GO" id="GO:0005886">
    <property type="term" value="C:plasma membrane"/>
    <property type="evidence" value="ECO:0007669"/>
    <property type="project" value="UniProtKB-SubCell"/>
</dbReference>
<dbReference type="STRING" id="377629.TERTU_4035"/>
<dbReference type="GO" id="GO:0019646">
    <property type="term" value="P:aerobic electron transport chain"/>
    <property type="evidence" value="ECO:0007669"/>
    <property type="project" value="TreeGrafter"/>
</dbReference>
<dbReference type="GO" id="GO:0009055">
    <property type="term" value="F:electron transfer activity"/>
    <property type="evidence" value="ECO:0007669"/>
    <property type="project" value="TreeGrafter"/>
</dbReference>
<dbReference type="InterPro" id="IPR003317">
    <property type="entry name" value="Cyt-d_oxidase_su2"/>
</dbReference>
<dbReference type="EMBL" id="CP001614">
    <property type="protein sequence ID" value="ACR12458.1"/>
    <property type="molecule type" value="Genomic_DNA"/>
</dbReference>
<dbReference type="EC" id="1.10.3.-" evidence="13"/>
<evidence type="ECO:0000256" key="4">
    <source>
        <dbReference type="ARBA" id="ARBA00022475"/>
    </source>
</evidence>
<protein>
    <submittedName>
        <fullName evidence="13">Cytochrome D ubiquinol oxidase, subunit II</fullName>
        <ecNumber evidence="13">1.10.3.-</ecNumber>
    </submittedName>
</protein>
<evidence type="ECO:0000256" key="8">
    <source>
        <dbReference type="ARBA" id="ARBA00022982"/>
    </source>
</evidence>
<keyword evidence="8" id="KW-0249">Electron transport</keyword>
<dbReference type="HOGENOM" id="CLU_049294_0_0_6"/>
<name>C5BTV9_TERTT</name>
<dbReference type="PANTHER" id="PTHR43141:SF5">
    <property type="entry name" value="CYTOCHROME BD-I UBIQUINOL OXIDASE SUBUNIT 2"/>
    <property type="match status" value="1"/>
</dbReference>
<keyword evidence="3" id="KW-0813">Transport</keyword>
<dbReference type="PIRSF" id="PIRSF000267">
    <property type="entry name" value="Cyt_oxidse_sub2"/>
    <property type="match status" value="1"/>
</dbReference>
<dbReference type="GO" id="GO:0070069">
    <property type="term" value="C:cytochrome complex"/>
    <property type="evidence" value="ECO:0007669"/>
    <property type="project" value="TreeGrafter"/>
</dbReference>
<reference evidence="13 14" key="1">
    <citation type="journal article" date="2009" name="PLoS ONE">
        <title>The complete genome of Teredinibacter turnerae T7901: an intracellular endosymbiont of marine wood-boring bivalves (shipworms).</title>
        <authorList>
            <person name="Yang J.C."/>
            <person name="Madupu R."/>
            <person name="Durkin A.S."/>
            <person name="Ekborg N.A."/>
            <person name="Pedamallu C.S."/>
            <person name="Hostetler J.B."/>
            <person name="Radune D."/>
            <person name="Toms B.S."/>
            <person name="Henrissat B."/>
            <person name="Coutinho P.M."/>
            <person name="Schwarz S."/>
            <person name="Field L."/>
            <person name="Trindade-Silva A.E."/>
            <person name="Soares C.A.G."/>
            <person name="Elshahawi S."/>
            <person name="Hanora A."/>
            <person name="Schmidt E.W."/>
            <person name="Haygood M.G."/>
            <person name="Posfai J."/>
            <person name="Benner J."/>
            <person name="Madinger C."/>
            <person name="Nove J."/>
            <person name="Anton B."/>
            <person name="Chaudhary K."/>
            <person name="Foster J."/>
            <person name="Holman A."/>
            <person name="Kumar S."/>
            <person name="Lessard P.A."/>
            <person name="Luyten Y.A."/>
            <person name="Slatko B."/>
            <person name="Wood N."/>
            <person name="Wu B."/>
            <person name="Teplitski M."/>
            <person name="Mougous J.D."/>
            <person name="Ward N."/>
            <person name="Eisen J.A."/>
            <person name="Badger J.H."/>
            <person name="Distel D.L."/>
        </authorList>
    </citation>
    <scope>NUCLEOTIDE SEQUENCE [LARGE SCALE GENOMIC DNA]</scope>
    <source>
        <strain evidence="14">ATCC 39867 / T7901</strain>
    </source>
</reference>
<evidence type="ECO:0000256" key="11">
    <source>
        <dbReference type="ARBA" id="ARBA00023136"/>
    </source>
</evidence>
<dbReference type="GO" id="GO:0016682">
    <property type="term" value="F:oxidoreductase activity, acting on diphenols and related substances as donors, oxygen as acceptor"/>
    <property type="evidence" value="ECO:0007669"/>
    <property type="project" value="TreeGrafter"/>
</dbReference>
<accession>C5BTV9</accession>
<feature type="transmembrane region" description="Helical" evidence="12">
    <location>
        <begin position="84"/>
        <end position="100"/>
    </location>
</feature>
<evidence type="ECO:0000256" key="7">
    <source>
        <dbReference type="ARBA" id="ARBA00022723"/>
    </source>
</evidence>
<sequence>MIDYETLRVIWWLLVGVLLIGFAVTDGFDLGVGALLTLVGKTDNERRVMINTIGPHWDGNQVWFITAGGAIFAAWPMIYATAFSGFYLALMLTLAALWMRPLGFDYRSKLENATWRATWDWLLFAGGLVPSLIFGVAFGNLLLGVPFVLDTNLKATFVGSFFGLLSPFALLSGLISVAMLLMHGATWLQMKTTDQLRVRAEQVASILALATTLLFALAGLWVAFGLDGYVITSAVNGAAASNPLHKTVATVAGGWLANYRLYPWMECAPVLGLVMPILVVFFSRRHQAGWAFVFSALSIAGVILTAGFSMFPFLMPSSEMANASLTVWDATSSHLTLSIMFWVAMFFVPVVLAYTAWGFYCMRGRLSEQHIEQNSHSLY</sequence>
<keyword evidence="7" id="KW-0479">Metal-binding</keyword>
<keyword evidence="11 12" id="KW-0472">Membrane</keyword>
<evidence type="ECO:0000256" key="12">
    <source>
        <dbReference type="SAM" id="Phobius"/>
    </source>
</evidence>
<keyword evidence="9 12" id="KW-1133">Transmembrane helix</keyword>
<dbReference type="AlphaFoldDB" id="C5BTV9"/>
<keyword evidence="5" id="KW-0349">Heme</keyword>
<organism evidence="13 14">
    <name type="scientific">Teredinibacter turnerae (strain ATCC 39867 / T7901)</name>
    <dbReference type="NCBI Taxonomy" id="377629"/>
    <lineage>
        <taxon>Bacteria</taxon>
        <taxon>Pseudomonadati</taxon>
        <taxon>Pseudomonadota</taxon>
        <taxon>Gammaproteobacteria</taxon>
        <taxon>Cellvibrionales</taxon>
        <taxon>Cellvibrionaceae</taxon>
        <taxon>Teredinibacter</taxon>
    </lineage>
</organism>
<feature type="transmembrane region" description="Helical" evidence="12">
    <location>
        <begin position="12"/>
        <end position="39"/>
    </location>
</feature>
<dbReference type="eggNOG" id="COG1294">
    <property type="taxonomic scope" value="Bacteria"/>
</dbReference>
<feature type="transmembrane region" description="Helical" evidence="12">
    <location>
        <begin position="161"/>
        <end position="182"/>
    </location>
</feature>
<gene>
    <name evidence="13" type="primary">cydB_2</name>
    <name evidence="13" type="ordered locus">TERTU_4035</name>
</gene>
<evidence type="ECO:0000256" key="3">
    <source>
        <dbReference type="ARBA" id="ARBA00022448"/>
    </source>
</evidence>
<evidence type="ECO:0000256" key="1">
    <source>
        <dbReference type="ARBA" id="ARBA00004651"/>
    </source>
</evidence>
<dbReference type="OrthoDB" id="9776710at2"/>
<keyword evidence="10" id="KW-0408">Iron</keyword>
<dbReference type="GO" id="GO:0046872">
    <property type="term" value="F:metal ion binding"/>
    <property type="evidence" value="ECO:0007669"/>
    <property type="project" value="UniProtKB-KW"/>
</dbReference>
<evidence type="ECO:0000313" key="13">
    <source>
        <dbReference type="EMBL" id="ACR12458.1"/>
    </source>
</evidence>
<feature type="transmembrane region" description="Helical" evidence="12">
    <location>
        <begin position="335"/>
        <end position="360"/>
    </location>
</feature>
<keyword evidence="6 12" id="KW-0812">Transmembrane</keyword>
<feature type="transmembrane region" description="Helical" evidence="12">
    <location>
        <begin position="261"/>
        <end position="282"/>
    </location>
</feature>
<dbReference type="PANTHER" id="PTHR43141">
    <property type="entry name" value="CYTOCHROME BD2 SUBUNIT II"/>
    <property type="match status" value="1"/>
</dbReference>
<feature type="transmembrane region" description="Helical" evidence="12">
    <location>
        <begin position="203"/>
        <end position="224"/>
    </location>
</feature>
<dbReference type="RefSeq" id="WP_015818570.1">
    <property type="nucleotide sequence ID" value="NC_012997.1"/>
</dbReference>
<dbReference type="NCBIfam" id="TIGR00203">
    <property type="entry name" value="cydB"/>
    <property type="match status" value="1"/>
</dbReference>
<keyword evidence="4" id="KW-1003">Cell membrane</keyword>
<feature type="transmembrane region" description="Helical" evidence="12">
    <location>
        <begin position="121"/>
        <end position="149"/>
    </location>
</feature>
<dbReference type="KEGG" id="ttu:TERTU_4035"/>
<evidence type="ECO:0000256" key="6">
    <source>
        <dbReference type="ARBA" id="ARBA00022692"/>
    </source>
</evidence>
<keyword evidence="14" id="KW-1185">Reference proteome</keyword>
<evidence type="ECO:0000256" key="9">
    <source>
        <dbReference type="ARBA" id="ARBA00022989"/>
    </source>
</evidence>
<dbReference type="Proteomes" id="UP000009080">
    <property type="component" value="Chromosome"/>
</dbReference>
<evidence type="ECO:0000256" key="5">
    <source>
        <dbReference type="ARBA" id="ARBA00022617"/>
    </source>
</evidence>
<evidence type="ECO:0000256" key="10">
    <source>
        <dbReference type="ARBA" id="ARBA00023004"/>
    </source>
</evidence>
<comment type="subcellular location">
    <subcellularLocation>
        <location evidence="1">Cell membrane</location>
        <topology evidence="1">Multi-pass membrane protein</topology>
    </subcellularLocation>
</comment>
<feature type="transmembrane region" description="Helical" evidence="12">
    <location>
        <begin position="289"/>
        <end position="315"/>
    </location>
</feature>
<comment type="similarity">
    <text evidence="2">Belongs to the cytochrome ubiquinol oxidase subunit 2 family.</text>
</comment>